<name>A0A1A9VD59_GLOAU</name>
<evidence type="ECO:0000313" key="1">
    <source>
        <dbReference type="EnsemblMetazoa" id="GAUT033487-PA"/>
    </source>
</evidence>
<protein>
    <submittedName>
        <fullName evidence="1">Uncharacterized protein</fullName>
    </submittedName>
</protein>
<dbReference type="VEuPathDB" id="VectorBase:GAUT033487"/>
<dbReference type="EnsemblMetazoa" id="GAUT033487-RA">
    <property type="protein sequence ID" value="GAUT033487-PA"/>
    <property type="gene ID" value="GAUT033487"/>
</dbReference>
<sequence length="112" mass="12753">MSERNPISTSKDYNHKLSASICLKDKETLNCKLSSTKMIHTPPKTLFLQTETIVDLVMADDEHSDNIFTNNTQTNSSNAERFASFIKLLLFWPNCAEDWFIQAEANLRPKAS</sequence>
<evidence type="ECO:0000313" key="2">
    <source>
        <dbReference type="Proteomes" id="UP000078200"/>
    </source>
</evidence>
<dbReference type="AlphaFoldDB" id="A0A1A9VD59"/>
<organism evidence="1 2">
    <name type="scientific">Glossina austeni</name>
    <name type="common">Savannah tsetse fly</name>
    <dbReference type="NCBI Taxonomy" id="7395"/>
    <lineage>
        <taxon>Eukaryota</taxon>
        <taxon>Metazoa</taxon>
        <taxon>Ecdysozoa</taxon>
        <taxon>Arthropoda</taxon>
        <taxon>Hexapoda</taxon>
        <taxon>Insecta</taxon>
        <taxon>Pterygota</taxon>
        <taxon>Neoptera</taxon>
        <taxon>Endopterygota</taxon>
        <taxon>Diptera</taxon>
        <taxon>Brachycera</taxon>
        <taxon>Muscomorpha</taxon>
        <taxon>Hippoboscoidea</taxon>
        <taxon>Glossinidae</taxon>
        <taxon>Glossina</taxon>
    </lineage>
</organism>
<reference evidence="1" key="1">
    <citation type="submission" date="2020-05" db="UniProtKB">
        <authorList>
            <consortium name="EnsemblMetazoa"/>
        </authorList>
    </citation>
    <scope>IDENTIFICATION</scope>
    <source>
        <strain evidence="1">TTRI</strain>
    </source>
</reference>
<proteinExistence type="predicted"/>
<dbReference type="Proteomes" id="UP000078200">
    <property type="component" value="Unassembled WGS sequence"/>
</dbReference>
<accession>A0A1A9VD59</accession>
<keyword evidence="2" id="KW-1185">Reference proteome</keyword>